<dbReference type="Pfam" id="PF12937">
    <property type="entry name" value="F-box-like"/>
    <property type="match status" value="1"/>
</dbReference>
<reference evidence="3" key="1">
    <citation type="submission" date="2023-03" db="EMBL/GenBank/DDBJ databases">
        <title>Massive genome expansion in bonnet fungi (Mycena s.s.) driven by repeated elements and novel gene families across ecological guilds.</title>
        <authorList>
            <consortium name="Lawrence Berkeley National Laboratory"/>
            <person name="Harder C.B."/>
            <person name="Miyauchi S."/>
            <person name="Viragh M."/>
            <person name="Kuo A."/>
            <person name="Thoen E."/>
            <person name="Andreopoulos B."/>
            <person name="Lu D."/>
            <person name="Skrede I."/>
            <person name="Drula E."/>
            <person name="Henrissat B."/>
            <person name="Morin E."/>
            <person name="Kohler A."/>
            <person name="Barry K."/>
            <person name="LaButti K."/>
            <person name="Morin E."/>
            <person name="Salamov A."/>
            <person name="Lipzen A."/>
            <person name="Mereny Z."/>
            <person name="Hegedus B."/>
            <person name="Baldrian P."/>
            <person name="Stursova M."/>
            <person name="Weitz H."/>
            <person name="Taylor A."/>
            <person name="Grigoriev I.V."/>
            <person name="Nagy L.G."/>
            <person name="Martin F."/>
            <person name="Kauserud H."/>
        </authorList>
    </citation>
    <scope>NUCLEOTIDE SEQUENCE</scope>
    <source>
        <strain evidence="3">CBHHK182m</strain>
    </source>
</reference>
<dbReference type="AlphaFoldDB" id="A0AAD7NAX7"/>
<dbReference type="PANTHER" id="PTHR42057:SF2">
    <property type="entry name" value="F-BOX DOMAIN PROTEIN (AFU_ORTHOLOGUE AFUA_4G00200)-RELATED"/>
    <property type="match status" value="1"/>
</dbReference>
<evidence type="ECO:0000259" key="1">
    <source>
        <dbReference type="PROSITE" id="PS50181"/>
    </source>
</evidence>
<dbReference type="SMART" id="SM00256">
    <property type="entry name" value="FBOX"/>
    <property type="match status" value="1"/>
</dbReference>
<keyword evidence="4" id="KW-1185">Reference proteome</keyword>
<dbReference type="InterPro" id="IPR001810">
    <property type="entry name" value="F-box_dom"/>
</dbReference>
<protein>
    <recommendedName>
        <fullName evidence="1">F-box domain-containing protein</fullName>
    </recommendedName>
</protein>
<sequence length="382" mass="42299">MSNLPTELLLAIFDWVEDKSTLFNLRLVSKNFNVVATPFAFRVLTVTEKMPSLEALVCLQNCGRAIAEAVKELTFKGNGKEMDDQANELVLAFSGLPKFCNLGSLRLELYSFPGESASTTENLFPFLFLQMGLFSQLAVHPPPPLVSLTLDNLVPFDGHIYGEESFQHIFRTLKTLRISVLSRVYTNVESNRLLWASSIPHMLRSARECLISLTLLSDQPVGVSPIAHVADIHFPSLVSLTLRHFVLHPPSVGVADEHPDHDVLAFILRHGATLTHLALDQCAVYGGFAGTAVYPRPWHVVLKRMEAELPVLRSLDLTADEHVGRVARPLGYLDLNAWDIYRRVGFEVGHEAEDAVALQSLMSVGESRRKGGVTTNLAHSNT</sequence>
<organism evidence="3 4">
    <name type="scientific">Mycena metata</name>
    <dbReference type="NCBI Taxonomy" id="1033252"/>
    <lineage>
        <taxon>Eukaryota</taxon>
        <taxon>Fungi</taxon>
        <taxon>Dikarya</taxon>
        <taxon>Basidiomycota</taxon>
        <taxon>Agaricomycotina</taxon>
        <taxon>Agaricomycetes</taxon>
        <taxon>Agaricomycetidae</taxon>
        <taxon>Agaricales</taxon>
        <taxon>Marasmiineae</taxon>
        <taxon>Mycenaceae</taxon>
        <taxon>Mycena</taxon>
    </lineage>
</organism>
<dbReference type="InterPro" id="IPR036047">
    <property type="entry name" value="F-box-like_dom_sf"/>
</dbReference>
<feature type="domain" description="F-box" evidence="1">
    <location>
        <begin position="1"/>
        <end position="44"/>
    </location>
</feature>
<proteinExistence type="predicted"/>
<accession>A0AAD7NAX7</accession>
<gene>
    <name evidence="2" type="ORF">B0H16DRAFT_259748</name>
    <name evidence="3" type="ORF">B0H16DRAFT_756968</name>
</gene>
<evidence type="ECO:0000313" key="4">
    <source>
        <dbReference type="Proteomes" id="UP001215598"/>
    </source>
</evidence>
<dbReference type="EMBL" id="JARKIB010000181">
    <property type="protein sequence ID" value="KAJ7727271.1"/>
    <property type="molecule type" value="Genomic_DNA"/>
</dbReference>
<dbReference type="Proteomes" id="UP001215598">
    <property type="component" value="Unassembled WGS sequence"/>
</dbReference>
<dbReference type="EMBL" id="JARKIB010000053">
    <property type="protein sequence ID" value="KAJ7754110.1"/>
    <property type="molecule type" value="Genomic_DNA"/>
</dbReference>
<name>A0AAD7NAX7_9AGAR</name>
<dbReference type="CDD" id="cd09917">
    <property type="entry name" value="F-box_SF"/>
    <property type="match status" value="1"/>
</dbReference>
<dbReference type="PROSITE" id="PS50181">
    <property type="entry name" value="FBOX"/>
    <property type="match status" value="1"/>
</dbReference>
<evidence type="ECO:0000313" key="3">
    <source>
        <dbReference type="EMBL" id="KAJ7754110.1"/>
    </source>
</evidence>
<dbReference type="PANTHER" id="PTHR42057">
    <property type="entry name" value="F-BOX DOMAIN PROTEIN (AFU_ORTHOLOGUE AFUA_4G00200)"/>
    <property type="match status" value="1"/>
</dbReference>
<evidence type="ECO:0000313" key="2">
    <source>
        <dbReference type="EMBL" id="KAJ7727271.1"/>
    </source>
</evidence>
<comment type="caution">
    <text evidence="3">The sequence shown here is derived from an EMBL/GenBank/DDBJ whole genome shotgun (WGS) entry which is preliminary data.</text>
</comment>
<dbReference type="SUPFAM" id="SSF81383">
    <property type="entry name" value="F-box domain"/>
    <property type="match status" value="1"/>
</dbReference>